<dbReference type="Gene3D" id="3.30.565.10">
    <property type="entry name" value="Histidine kinase-like ATPase, C-terminal domain"/>
    <property type="match status" value="1"/>
</dbReference>
<dbReference type="InterPro" id="IPR017116">
    <property type="entry name" value="Sig_transdc_His_kinase_PgtB"/>
</dbReference>
<dbReference type="EMBL" id="JSXC01000014">
    <property type="protein sequence ID" value="KHN53992.1"/>
    <property type="molecule type" value="Genomic_DNA"/>
</dbReference>
<comment type="caution">
    <text evidence="14">The sequence shown here is derived from an EMBL/GenBank/DDBJ whole genome shotgun (WGS) entry which is preliminary data.</text>
</comment>
<feature type="domain" description="HAMP" evidence="13">
    <location>
        <begin position="356"/>
        <end position="408"/>
    </location>
</feature>
<gene>
    <name evidence="14" type="ORF">OI69_04870</name>
</gene>
<evidence type="ECO:0000259" key="13">
    <source>
        <dbReference type="PROSITE" id="PS50885"/>
    </source>
</evidence>
<evidence type="ECO:0000259" key="12">
    <source>
        <dbReference type="PROSITE" id="PS50109"/>
    </source>
</evidence>
<protein>
    <recommendedName>
        <fullName evidence="3">histidine kinase</fullName>
        <ecNumber evidence="3">2.7.13.3</ecNumber>
    </recommendedName>
</protein>
<evidence type="ECO:0000256" key="10">
    <source>
        <dbReference type="SAM" id="Coils"/>
    </source>
</evidence>
<dbReference type="Proteomes" id="UP000053038">
    <property type="component" value="Unassembled WGS sequence"/>
</dbReference>
<dbReference type="Gene3D" id="1.10.287.130">
    <property type="match status" value="1"/>
</dbReference>
<dbReference type="PROSITE" id="PS50885">
    <property type="entry name" value="HAMP"/>
    <property type="match status" value="1"/>
</dbReference>
<evidence type="ECO:0000256" key="1">
    <source>
        <dbReference type="ARBA" id="ARBA00000085"/>
    </source>
</evidence>
<dbReference type="InterPro" id="IPR036097">
    <property type="entry name" value="HisK_dim/P_sf"/>
</dbReference>
<dbReference type="EC" id="2.7.13.3" evidence="3"/>
<dbReference type="CDD" id="cd06225">
    <property type="entry name" value="HAMP"/>
    <property type="match status" value="1"/>
</dbReference>
<dbReference type="PANTHER" id="PTHR43065">
    <property type="entry name" value="SENSOR HISTIDINE KINASE"/>
    <property type="match status" value="1"/>
</dbReference>
<dbReference type="SUPFAM" id="SSF47384">
    <property type="entry name" value="Homodimeric domain of signal transducing histidine kinase"/>
    <property type="match status" value="1"/>
</dbReference>
<dbReference type="GO" id="GO:0000155">
    <property type="term" value="F:phosphorelay sensor kinase activity"/>
    <property type="evidence" value="ECO:0007669"/>
    <property type="project" value="InterPro"/>
</dbReference>
<name>A0A7V8IKR3_9GAMM</name>
<comment type="catalytic activity">
    <reaction evidence="1">
        <text>ATP + protein L-histidine = ADP + protein N-phospho-L-histidine.</text>
        <dbReference type="EC" id="2.7.13.3"/>
    </reaction>
</comment>
<keyword evidence="8" id="KW-0067">ATP-binding</keyword>
<dbReference type="AlphaFoldDB" id="A0A7V8IKR3"/>
<dbReference type="InterPro" id="IPR003594">
    <property type="entry name" value="HATPase_dom"/>
</dbReference>
<evidence type="ECO:0000256" key="11">
    <source>
        <dbReference type="SAM" id="Phobius"/>
    </source>
</evidence>
<proteinExistence type="predicted"/>
<evidence type="ECO:0000256" key="4">
    <source>
        <dbReference type="ARBA" id="ARBA00022553"/>
    </source>
</evidence>
<feature type="domain" description="Histidine kinase" evidence="12">
    <location>
        <begin position="446"/>
        <end position="657"/>
    </location>
</feature>
<keyword evidence="4" id="KW-0597">Phosphoprotein</keyword>
<organism evidence="14 15">
    <name type="scientific">Pectobacterium fontis</name>
    <dbReference type="NCBI Taxonomy" id="2558042"/>
    <lineage>
        <taxon>Bacteria</taxon>
        <taxon>Pseudomonadati</taxon>
        <taxon>Pseudomonadota</taxon>
        <taxon>Gammaproteobacteria</taxon>
        <taxon>Enterobacterales</taxon>
        <taxon>Pectobacteriaceae</taxon>
        <taxon>Pectobacterium</taxon>
    </lineage>
</organism>
<keyword evidence="11" id="KW-1133">Transmembrane helix</keyword>
<dbReference type="Gene3D" id="6.10.340.10">
    <property type="match status" value="1"/>
</dbReference>
<accession>A0A7V8IKR3</accession>
<dbReference type="PANTHER" id="PTHR43065:SF10">
    <property type="entry name" value="PEROXIDE STRESS-ACTIVATED HISTIDINE KINASE MAK3"/>
    <property type="match status" value="1"/>
</dbReference>
<keyword evidence="6" id="KW-0547">Nucleotide-binding</keyword>
<dbReference type="SMART" id="SM00304">
    <property type="entry name" value="HAMP"/>
    <property type="match status" value="2"/>
</dbReference>
<evidence type="ECO:0000256" key="9">
    <source>
        <dbReference type="ARBA" id="ARBA00023012"/>
    </source>
</evidence>
<evidence type="ECO:0000256" key="8">
    <source>
        <dbReference type="ARBA" id="ARBA00022840"/>
    </source>
</evidence>
<dbReference type="SMART" id="SM00387">
    <property type="entry name" value="HATPase_c"/>
    <property type="match status" value="1"/>
</dbReference>
<feature type="coiled-coil region" evidence="10">
    <location>
        <begin position="393"/>
        <end position="437"/>
    </location>
</feature>
<dbReference type="InterPro" id="IPR003661">
    <property type="entry name" value="HisK_dim/P_dom"/>
</dbReference>
<dbReference type="PRINTS" id="PR00344">
    <property type="entry name" value="BCTRLSENSOR"/>
</dbReference>
<evidence type="ECO:0000313" key="15">
    <source>
        <dbReference type="Proteomes" id="UP000053038"/>
    </source>
</evidence>
<reference evidence="14 15" key="1">
    <citation type="submission" date="2014-10" db="EMBL/GenBank/DDBJ databases">
        <title>Genome sequence of Pectobacterium carotovorum M022.</title>
        <authorList>
            <person name="Chan K.-G."/>
            <person name="Tan W.-S."/>
        </authorList>
    </citation>
    <scope>NUCLEOTIDE SEQUENCE [LARGE SCALE GENOMIC DNA]</scope>
    <source>
        <strain evidence="14 15">M022</strain>
    </source>
</reference>
<dbReference type="SMART" id="SM00388">
    <property type="entry name" value="HisKA"/>
    <property type="match status" value="1"/>
</dbReference>
<evidence type="ECO:0000256" key="2">
    <source>
        <dbReference type="ARBA" id="ARBA00004370"/>
    </source>
</evidence>
<evidence type="ECO:0000256" key="5">
    <source>
        <dbReference type="ARBA" id="ARBA00022679"/>
    </source>
</evidence>
<evidence type="ECO:0000313" key="14">
    <source>
        <dbReference type="EMBL" id="KHN53992.1"/>
    </source>
</evidence>
<evidence type="ECO:0000256" key="3">
    <source>
        <dbReference type="ARBA" id="ARBA00012438"/>
    </source>
</evidence>
<dbReference type="Pfam" id="PF00512">
    <property type="entry name" value="HisKA"/>
    <property type="match status" value="1"/>
</dbReference>
<keyword evidence="15" id="KW-1185">Reference proteome</keyword>
<keyword evidence="5" id="KW-0808">Transferase</keyword>
<dbReference type="CDD" id="cd00082">
    <property type="entry name" value="HisKA"/>
    <property type="match status" value="1"/>
</dbReference>
<dbReference type="Pfam" id="PF02518">
    <property type="entry name" value="HATPase_c"/>
    <property type="match status" value="1"/>
</dbReference>
<dbReference type="GO" id="GO:0016020">
    <property type="term" value="C:membrane"/>
    <property type="evidence" value="ECO:0007669"/>
    <property type="project" value="UniProtKB-SubCell"/>
</dbReference>
<evidence type="ECO:0000256" key="6">
    <source>
        <dbReference type="ARBA" id="ARBA00022741"/>
    </source>
</evidence>
<dbReference type="InterPro" id="IPR003660">
    <property type="entry name" value="HAMP_dom"/>
</dbReference>
<feature type="transmembrane region" description="Helical" evidence="11">
    <location>
        <begin position="330"/>
        <end position="354"/>
    </location>
</feature>
<keyword evidence="11" id="KW-0812">Transmembrane</keyword>
<comment type="subcellular location">
    <subcellularLocation>
        <location evidence="2">Membrane</location>
    </subcellularLocation>
</comment>
<keyword evidence="10" id="KW-0175">Coiled coil</keyword>
<dbReference type="InterPro" id="IPR004358">
    <property type="entry name" value="Sig_transdc_His_kin-like_C"/>
</dbReference>
<dbReference type="Pfam" id="PF00672">
    <property type="entry name" value="HAMP"/>
    <property type="match status" value="1"/>
</dbReference>
<keyword evidence="9" id="KW-0902">Two-component regulatory system</keyword>
<dbReference type="PIRSF" id="PIRSF037119">
    <property type="entry name" value="STHK_PgtB"/>
    <property type="match status" value="1"/>
</dbReference>
<dbReference type="InterPro" id="IPR036890">
    <property type="entry name" value="HATPase_C_sf"/>
</dbReference>
<dbReference type="InterPro" id="IPR005467">
    <property type="entry name" value="His_kinase_dom"/>
</dbReference>
<dbReference type="PROSITE" id="PS50109">
    <property type="entry name" value="HIS_KIN"/>
    <property type="match status" value="1"/>
</dbReference>
<keyword evidence="11" id="KW-0472">Membrane</keyword>
<dbReference type="SUPFAM" id="SSF55874">
    <property type="entry name" value="ATPase domain of HSP90 chaperone/DNA topoisomerase II/histidine kinase"/>
    <property type="match status" value="1"/>
</dbReference>
<keyword evidence="7 14" id="KW-0418">Kinase</keyword>
<dbReference type="GO" id="GO:0005524">
    <property type="term" value="F:ATP binding"/>
    <property type="evidence" value="ECO:0007669"/>
    <property type="project" value="UniProtKB-KW"/>
</dbReference>
<sequence length="660" mass="76322">MMKFLQTMTISNCLRWSFAFGAILTLSVSAISLYSWREQGFQIRYALNDYFPKIQASFQLEDNLNTLIKELNEFLTADNTSLRLLRREQIISRLDIIRHASQQLNNDERHILEKIIQQMHHLLIQLDNILAEDLVIREKTTEITTRINWLHDDFNLELTSLSQDISWQQSALLEQFTQNAEKDKNQHIQTTLQYVQDELQLIYTLAHIENQIVDDLREQLAVHNSDNLNNHIRYLNYLKQSADKIQSSPHHSSIITLRQTIDELLALGVAENKLPAILIGRSQIQTHLQQTTRMKEQTLAQFRHQIEQQLGNSHQQLQKFNQRLEHIMDISGMVIVAATLIALLFAIILNHFYIRSRLIKRFTQINQSVIRLGHGELNTSIPVYGEDELGRIASLLRNTRDQIKQQRTQLEKEITERKTIENNLRTAQDELVQAAKLATVGQTMTTLAHEINQPLNALSLYLFTCEQAMHHHEPDIITSNLTKMRHLLQRIDNIIRQLRQFSRRSDSDAPLHQVDLYHCIQSSWELLTSRHRPLNAQLTLPITLDSVIGETTRLQQVMVNLLTNVLEAVSDTPPQIIIQQFNGKNNEVFLYIQDNGPGWPLILAHRLLKPFTTSKDVGLGIGLSISQSIMQQCGGELYLASTLERHALVILQFRKYDEAH</sequence>
<evidence type="ECO:0000256" key="7">
    <source>
        <dbReference type="ARBA" id="ARBA00022777"/>
    </source>
</evidence>